<evidence type="ECO:0000256" key="9">
    <source>
        <dbReference type="ARBA" id="ARBA00023065"/>
    </source>
</evidence>
<evidence type="ECO:0000313" key="20">
    <source>
        <dbReference type="Proteomes" id="UP000218644"/>
    </source>
</evidence>
<evidence type="ECO:0000256" key="3">
    <source>
        <dbReference type="ARBA" id="ARBA00022448"/>
    </source>
</evidence>
<accession>A0A2A2AQR9</accession>
<evidence type="ECO:0000256" key="16">
    <source>
        <dbReference type="RuleBase" id="RU003357"/>
    </source>
</evidence>
<keyword evidence="8" id="KW-0408">Iron</keyword>
<dbReference type="GO" id="GO:0015891">
    <property type="term" value="P:siderophore transport"/>
    <property type="evidence" value="ECO:0007669"/>
    <property type="project" value="InterPro"/>
</dbReference>
<protein>
    <submittedName>
        <fullName evidence="19">TonB-dependent siderophore receptor</fullName>
    </submittedName>
</protein>
<dbReference type="Pfam" id="PF07715">
    <property type="entry name" value="Plug"/>
    <property type="match status" value="1"/>
</dbReference>
<dbReference type="GO" id="GO:0015344">
    <property type="term" value="F:siderophore uptake transmembrane transporter activity"/>
    <property type="evidence" value="ECO:0007669"/>
    <property type="project" value="TreeGrafter"/>
</dbReference>
<evidence type="ECO:0000256" key="15">
    <source>
        <dbReference type="PROSITE-ProRule" id="PRU10144"/>
    </source>
</evidence>
<dbReference type="PROSITE" id="PS01156">
    <property type="entry name" value="TONB_DEPENDENT_REC_2"/>
    <property type="match status" value="1"/>
</dbReference>
<dbReference type="Gene3D" id="2.40.170.20">
    <property type="entry name" value="TonB-dependent receptor, beta-barrel domain"/>
    <property type="match status" value="1"/>
</dbReference>
<evidence type="ECO:0000256" key="4">
    <source>
        <dbReference type="ARBA" id="ARBA00022452"/>
    </source>
</evidence>
<keyword evidence="10 16" id="KW-0798">TonB box</keyword>
<dbReference type="EMBL" id="NSJD01000010">
    <property type="protein sequence ID" value="PAT40044.1"/>
    <property type="molecule type" value="Genomic_DNA"/>
</dbReference>
<evidence type="ECO:0000256" key="6">
    <source>
        <dbReference type="ARBA" id="ARBA00022692"/>
    </source>
</evidence>
<dbReference type="AlphaFoldDB" id="A0A2A2AQR9"/>
<feature type="signal peptide" evidence="17">
    <location>
        <begin position="1"/>
        <end position="31"/>
    </location>
</feature>
<evidence type="ECO:0000256" key="5">
    <source>
        <dbReference type="ARBA" id="ARBA00022496"/>
    </source>
</evidence>
<keyword evidence="11 14" id="KW-0472">Membrane</keyword>
<evidence type="ECO:0000256" key="11">
    <source>
        <dbReference type="ARBA" id="ARBA00023136"/>
    </source>
</evidence>
<keyword evidence="4 14" id="KW-1134">Transmembrane beta strand</keyword>
<evidence type="ECO:0000256" key="7">
    <source>
        <dbReference type="ARBA" id="ARBA00022729"/>
    </source>
</evidence>
<keyword evidence="6 14" id="KW-0812">Transmembrane</keyword>
<evidence type="ECO:0000256" key="13">
    <source>
        <dbReference type="ARBA" id="ARBA00023237"/>
    </source>
</evidence>
<dbReference type="PANTHER" id="PTHR32552:SF68">
    <property type="entry name" value="FERRICHROME OUTER MEMBRANE TRANSPORTER_PHAGE RECEPTOR"/>
    <property type="match status" value="1"/>
</dbReference>
<evidence type="ECO:0000256" key="1">
    <source>
        <dbReference type="ARBA" id="ARBA00004571"/>
    </source>
</evidence>
<name>A0A2A2AQR9_9BURK</name>
<dbReference type="Gene3D" id="3.55.50.30">
    <property type="match status" value="1"/>
</dbReference>
<comment type="subcellular location">
    <subcellularLocation>
        <location evidence="1 14">Cell outer membrane</location>
        <topology evidence="1 14">Multi-pass membrane protein</topology>
    </subcellularLocation>
</comment>
<dbReference type="Proteomes" id="UP000218644">
    <property type="component" value="Unassembled WGS sequence"/>
</dbReference>
<dbReference type="Gene3D" id="2.170.130.10">
    <property type="entry name" value="TonB-dependent receptor, plug domain"/>
    <property type="match status" value="1"/>
</dbReference>
<dbReference type="PROSITE" id="PS52016">
    <property type="entry name" value="TONB_DEPENDENT_REC_3"/>
    <property type="match status" value="1"/>
</dbReference>
<evidence type="ECO:0000256" key="17">
    <source>
        <dbReference type="SAM" id="SignalP"/>
    </source>
</evidence>
<proteinExistence type="inferred from homology"/>
<comment type="caution">
    <text evidence="19">The sequence shown here is derived from an EMBL/GenBank/DDBJ whole genome shotgun (WGS) entry which is preliminary data.</text>
</comment>
<evidence type="ECO:0000256" key="10">
    <source>
        <dbReference type="ARBA" id="ARBA00023077"/>
    </source>
</evidence>
<dbReference type="CDD" id="cd01347">
    <property type="entry name" value="ligand_gated_channel"/>
    <property type="match status" value="1"/>
</dbReference>
<dbReference type="Pfam" id="PF00593">
    <property type="entry name" value="TonB_dep_Rec_b-barrel"/>
    <property type="match status" value="1"/>
</dbReference>
<feature type="domain" description="Secretin/TonB short N-terminal" evidence="18">
    <location>
        <begin position="59"/>
        <end position="109"/>
    </location>
</feature>
<evidence type="ECO:0000313" key="19">
    <source>
        <dbReference type="EMBL" id="PAT40044.1"/>
    </source>
</evidence>
<dbReference type="SUPFAM" id="SSF56935">
    <property type="entry name" value="Porins"/>
    <property type="match status" value="1"/>
</dbReference>
<evidence type="ECO:0000256" key="8">
    <source>
        <dbReference type="ARBA" id="ARBA00023004"/>
    </source>
</evidence>
<dbReference type="InterPro" id="IPR036942">
    <property type="entry name" value="Beta-barrel_TonB_sf"/>
</dbReference>
<reference evidence="19 20" key="1">
    <citation type="submission" date="2017-08" db="EMBL/GenBank/DDBJ databases">
        <title>WGS of Clinical strains of the CDC Group NO-1 linked to zoonotic infections in humans.</title>
        <authorList>
            <person name="Bernier A.-M."/>
            <person name="Bernard K."/>
        </authorList>
    </citation>
    <scope>NUCLEOTIDE SEQUENCE [LARGE SCALE GENOMIC DNA]</scope>
    <source>
        <strain evidence="19 20">NML79-0751</strain>
    </source>
</reference>
<organism evidence="19 20">
    <name type="scientific">Vandammella animalimorsus</name>
    <dbReference type="NCBI Taxonomy" id="2029117"/>
    <lineage>
        <taxon>Bacteria</taxon>
        <taxon>Pseudomonadati</taxon>
        <taxon>Pseudomonadota</taxon>
        <taxon>Betaproteobacteria</taxon>
        <taxon>Burkholderiales</taxon>
        <taxon>Comamonadaceae</taxon>
        <taxon>Vandammella</taxon>
    </lineage>
</organism>
<gene>
    <name evidence="19" type="ORF">CK623_07725</name>
</gene>
<evidence type="ECO:0000256" key="14">
    <source>
        <dbReference type="PROSITE-ProRule" id="PRU01360"/>
    </source>
</evidence>
<dbReference type="InterPro" id="IPR010105">
    <property type="entry name" value="TonB_sidphr_rcpt"/>
</dbReference>
<dbReference type="InterPro" id="IPR010917">
    <property type="entry name" value="TonB_rcpt_CS"/>
</dbReference>
<feature type="short sequence motif" description="TonB C-terminal box" evidence="15">
    <location>
        <begin position="782"/>
        <end position="799"/>
    </location>
</feature>
<keyword evidence="7 17" id="KW-0732">Signal</keyword>
<dbReference type="NCBIfam" id="TIGR01783">
    <property type="entry name" value="TonB-siderophor"/>
    <property type="match status" value="1"/>
</dbReference>
<dbReference type="InterPro" id="IPR000531">
    <property type="entry name" value="Beta-barrel_TonB"/>
</dbReference>
<dbReference type="InterPro" id="IPR011662">
    <property type="entry name" value="Secretin/TonB_short_N"/>
</dbReference>
<dbReference type="GO" id="GO:0038023">
    <property type="term" value="F:signaling receptor activity"/>
    <property type="evidence" value="ECO:0007669"/>
    <property type="project" value="InterPro"/>
</dbReference>
<evidence type="ECO:0000256" key="12">
    <source>
        <dbReference type="ARBA" id="ARBA00023170"/>
    </source>
</evidence>
<feature type="chain" id="PRO_5012223296" evidence="17">
    <location>
        <begin position="32"/>
        <end position="799"/>
    </location>
</feature>
<sequence>MARPELRPLAAAAALSLAAALPAALPLPAQAQPAAAPAYQLPAQPLAQSLAALAAQAGLQLVADPARIGQRMAPALPPTADLLQALRALLAGSGLQGRVQGQTLVITPAPARPAAADAPAANAADAKTLPAVTVQAGAGSDAQTAGRYAARSAPTGRLAQSVADTPRAVSVVPQAVLQDQQVLREEEALRNASGVSMDGAYGHMYMGFQLRGLWADNRTSYLRNGIRWTHLSEPMSFNLERIEVVKGPNAIDYGQSTPGGFVNYVTKQPLREPLRSFSLTGGSHRLGKLEADFSGPLNEDKSLRYRLTGGYEKGGAFTDHVRPERKGLAAALAWDLSARTKLNLSAEYSRLDTLNSAKLPVPDPQNIRSADRVRLGNFYGYTSAPSWAKFGFASAELLHSLSTDWLLRAHLGHNYLERLTQLPYMQEAQAQNGQVQQRFWRCNPYPTHDTLGQLELHGSLRTGPVQHQLVMELDTHQRRVTYYGDCSFELMPPVDIYHPPALRDRLPALDASTTETEKDSAGGLFVQDMMDFGNGWGLQAGLRHDRVKNRVSGERAHRSSPNAALTFKPAPGSLLYLSYASSFEPNFGTRLASGARPAPSQGKQWELGAKQSWLDGRLHTSAALYELRKTNIATDDPSHPDYSVLTGEVRVRGLELEASGQPLPGLELTAQATFMSSQVLADSNAAIVGHAPAGSVRRTAALWASYTLPGTAGRWRVGAGLFHSGRRAASDDGRWFSPGYTTVDAMLGYQINEQLKLRLNVKNLLNKRYYKAAEADDGGFYSVEPGAPRSVMLTVDYRF</sequence>
<dbReference type="InterPro" id="IPR039426">
    <property type="entry name" value="TonB-dep_rcpt-like"/>
</dbReference>
<keyword evidence="5" id="KW-0410">Iron transport</keyword>
<dbReference type="InterPro" id="IPR037066">
    <property type="entry name" value="Plug_dom_sf"/>
</dbReference>
<keyword evidence="3 14" id="KW-0813">Transport</keyword>
<evidence type="ECO:0000259" key="18">
    <source>
        <dbReference type="SMART" id="SM00965"/>
    </source>
</evidence>
<comment type="similarity">
    <text evidence="2 14 16">Belongs to the TonB-dependent receptor family.</text>
</comment>
<dbReference type="InterPro" id="IPR012910">
    <property type="entry name" value="Plug_dom"/>
</dbReference>
<keyword evidence="12 19" id="KW-0675">Receptor</keyword>
<dbReference type="GO" id="GO:0009279">
    <property type="term" value="C:cell outer membrane"/>
    <property type="evidence" value="ECO:0007669"/>
    <property type="project" value="UniProtKB-SubCell"/>
</dbReference>
<dbReference type="PANTHER" id="PTHR32552">
    <property type="entry name" value="FERRICHROME IRON RECEPTOR-RELATED"/>
    <property type="match status" value="1"/>
</dbReference>
<evidence type="ECO:0000256" key="2">
    <source>
        <dbReference type="ARBA" id="ARBA00009810"/>
    </source>
</evidence>
<keyword evidence="13 14" id="KW-0998">Cell outer membrane</keyword>
<dbReference type="SMART" id="SM00965">
    <property type="entry name" value="STN"/>
    <property type="match status" value="1"/>
</dbReference>
<keyword evidence="9" id="KW-0406">Ion transport</keyword>